<evidence type="ECO:0000256" key="1">
    <source>
        <dbReference type="SAM" id="Coils"/>
    </source>
</evidence>
<evidence type="ECO:0000313" key="3">
    <source>
        <dbReference type="EMBL" id="CAE6470856.1"/>
    </source>
</evidence>
<dbReference type="Gene3D" id="1.10.287.1490">
    <property type="match status" value="1"/>
</dbReference>
<comment type="caution">
    <text evidence="3">The sequence shown here is derived from an EMBL/GenBank/DDBJ whole genome shotgun (WGS) entry which is preliminary data.</text>
</comment>
<dbReference type="AlphaFoldDB" id="A0A8H3C236"/>
<feature type="region of interest" description="Disordered" evidence="2">
    <location>
        <begin position="378"/>
        <end position="411"/>
    </location>
</feature>
<dbReference type="GO" id="GO:0032982">
    <property type="term" value="C:myosin filament"/>
    <property type="evidence" value="ECO:0007669"/>
    <property type="project" value="TreeGrafter"/>
</dbReference>
<feature type="compositionally biased region" description="Pro residues" evidence="2">
    <location>
        <begin position="592"/>
        <end position="603"/>
    </location>
</feature>
<feature type="compositionally biased region" description="Basic and acidic residues" evidence="2">
    <location>
        <begin position="641"/>
        <end position="660"/>
    </location>
</feature>
<feature type="region of interest" description="Disordered" evidence="2">
    <location>
        <begin position="456"/>
        <end position="733"/>
    </location>
</feature>
<dbReference type="GO" id="GO:0000146">
    <property type="term" value="F:microfilament motor activity"/>
    <property type="evidence" value="ECO:0007669"/>
    <property type="project" value="TreeGrafter"/>
</dbReference>
<dbReference type="Proteomes" id="UP000663840">
    <property type="component" value="Unassembled WGS sequence"/>
</dbReference>
<dbReference type="EMBL" id="CAJMWR010003808">
    <property type="protein sequence ID" value="CAE6470856.1"/>
    <property type="molecule type" value="Genomic_DNA"/>
</dbReference>
<feature type="region of interest" description="Disordered" evidence="2">
    <location>
        <begin position="271"/>
        <end position="345"/>
    </location>
</feature>
<name>A0A8H3C236_9AGAM</name>
<evidence type="ECO:0000256" key="2">
    <source>
        <dbReference type="SAM" id="MobiDB-lite"/>
    </source>
</evidence>
<feature type="compositionally biased region" description="Low complexity" evidence="2">
    <location>
        <begin position="532"/>
        <end position="541"/>
    </location>
</feature>
<feature type="compositionally biased region" description="Polar residues" evidence="2">
    <location>
        <begin position="324"/>
        <end position="334"/>
    </location>
</feature>
<dbReference type="PANTHER" id="PTHR45615:SF40">
    <property type="entry name" value="MYOSIN HEAVY CHAIN, NON-MUSCLE"/>
    <property type="match status" value="1"/>
</dbReference>
<sequence>MGLPRTPPQVVYPRSTFITPTPQGGPSTQPLSTSRVPSPPPIEESPEDPITPVKVDNKLNSSSRPSTSKLQYIPQSAQSSNGAGFTPLSARVTPIAAARPIITQSENGPLNAHINSLNKQLVELEALKKDLNARLADSEKKLDSETSRRDRIIRDLSLQYEKEKQEWKDTLNAVQIIHNIAHQRARHELEQERLNYFNSESRILQQNVRILVRDHSLTRFQVHEAQVGKESASYQDQLMDAKDELDELQRMLGQATESYEKELVGQKESIKSLKQQLEHERKSRGSIENGKESLENTNADLTSDLERTRRELASAQSKIKELQSGATEAKSTQKSLEKMQSKHESQLEKLNDLIDSLNEEKKSFEERIDELAKQNRMLEKERDKRVKAEVDQKAMEKQISDLEKGKSKEVKKVEAELKRAIKELESKLSESQAEAQEAQEAAQAAEMRVNALEKKLANAKGAQSTQLTSISNKAKGKEKSHRQPSEDPEDVHSKSSDRAVEELVFTDLSEEEEDVEIFPPQSQVKAQPKAKPSSNPSTSTSERSKPRPKTRPPPKSPSPPPPKAKASAPQVFEIEDDDEVAPAKTKPRPKPRPPPEPSPPPVPKAASKPKTNGKSKQTVIVDDDDDDEVDVPSAKPKPRAAPKEKATAKEKEKPKPKSKETNGASGSKRPLDEEPGVAEETGDKKKKKRKLLGVENADFNWGAGPGLLDTLGIPTSLSPIRDKGDKIPRHRRV</sequence>
<feature type="region of interest" description="Disordered" evidence="2">
    <location>
        <begin position="1"/>
        <end position="85"/>
    </location>
</feature>
<reference evidence="3" key="1">
    <citation type="submission" date="2021-01" db="EMBL/GenBank/DDBJ databases">
        <authorList>
            <person name="Kaushik A."/>
        </authorList>
    </citation>
    <scope>NUCLEOTIDE SEQUENCE</scope>
    <source>
        <strain evidence="3">AG1-1A</strain>
    </source>
</reference>
<evidence type="ECO:0000313" key="4">
    <source>
        <dbReference type="Proteomes" id="UP000663840"/>
    </source>
</evidence>
<dbReference type="GO" id="GO:0005737">
    <property type="term" value="C:cytoplasm"/>
    <property type="evidence" value="ECO:0007669"/>
    <property type="project" value="TreeGrafter"/>
</dbReference>
<dbReference type="GO" id="GO:0016460">
    <property type="term" value="C:myosin II complex"/>
    <property type="evidence" value="ECO:0007669"/>
    <property type="project" value="TreeGrafter"/>
</dbReference>
<dbReference type="PANTHER" id="PTHR45615">
    <property type="entry name" value="MYOSIN HEAVY CHAIN, NON-MUSCLE"/>
    <property type="match status" value="1"/>
</dbReference>
<feature type="compositionally biased region" description="Basic and acidic residues" evidence="2">
    <location>
        <begin position="475"/>
        <end position="501"/>
    </location>
</feature>
<feature type="compositionally biased region" description="Polar residues" evidence="2">
    <location>
        <begin position="461"/>
        <end position="472"/>
    </location>
</feature>
<proteinExistence type="predicted"/>
<keyword evidence="1" id="KW-0175">Coiled coil</keyword>
<dbReference type="GO" id="GO:0051015">
    <property type="term" value="F:actin filament binding"/>
    <property type="evidence" value="ECO:0007669"/>
    <property type="project" value="TreeGrafter"/>
</dbReference>
<accession>A0A8H3C236</accession>
<feature type="compositionally biased region" description="Basic and acidic residues" evidence="2">
    <location>
        <begin position="271"/>
        <end position="294"/>
    </location>
</feature>
<feature type="compositionally biased region" description="Basic and acidic residues" evidence="2">
    <location>
        <begin position="335"/>
        <end position="345"/>
    </location>
</feature>
<protein>
    <submittedName>
        <fullName evidence="3">Uncharacterized protein</fullName>
    </submittedName>
</protein>
<feature type="compositionally biased region" description="Acidic residues" evidence="2">
    <location>
        <begin position="621"/>
        <end position="630"/>
    </location>
</feature>
<feature type="compositionally biased region" description="Polar residues" evidence="2">
    <location>
        <begin position="58"/>
        <end position="83"/>
    </location>
</feature>
<organism evidence="3 4">
    <name type="scientific">Rhizoctonia solani</name>
    <dbReference type="NCBI Taxonomy" id="456999"/>
    <lineage>
        <taxon>Eukaryota</taxon>
        <taxon>Fungi</taxon>
        <taxon>Dikarya</taxon>
        <taxon>Basidiomycota</taxon>
        <taxon>Agaricomycotina</taxon>
        <taxon>Agaricomycetes</taxon>
        <taxon>Cantharellales</taxon>
        <taxon>Ceratobasidiaceae</taxon>
        <taxon>Rhizoctonia</taxon>
    </lineage>
</organism>
<gene>
    <name evidence="3" type="ORF">RDB_LOCUS116148</name>
</gene>
<feature type="coiled-coil region" evidence="1">
    <location>
        <begin position="114"/>
        <end position="148"/>
    </location>
</feature>
<feature type="compositionally biased region" description="Low complexity" evidence="2">
    <location>
        <begin position="19"/>
        <end position="30"/>
    </location>
</feature>
<feature type="compositionally biased region" description="Pro residues" evidence="2">
    <location>
        <begin position="553"/>
        <end position="563"/>
    </location>
</feature>